<dbReference type="Proteomes" id="UP001597560">
    <property type="component" value="Unassembled WGS sequence"/>
</dbReference>
<dbReference type="RefSeq" id="WP_013667207.1">
    <property type="nucleotide sequence ID" value="NZ_JAHVDN010000001.1"/>
</dbReference>
<evidence type="ECO:0000313" key="2">
    <source>
        <dbReference type="EMBL" id="MFD2960385.1"/>
    </source>
</evidence>
<feature type="transmembrane region" description="Helical" evidence="1">
    <location>
        <begin position="20"/>
        <end position="40"/>
    </location>
</feature>
<dbReference type="EMBL" id="JBHUPA010000001">
    <property type="protein sequence ID" value="MFD2960385.1"/>
    <property type="molecule type" value="Genomic_DNA"/>
</dbReference>
<protein>
    <submittedName>
        <fullName evidence="2">Uncharacterized protein</fullName>
    </submittedName>
</protein>
<evidence type="ECO:0000313" key="3">
    <source>
        <dbReference type="Proteomes" id="UP001597560"/>
    </source>
</evidence>
<organism evidence="2 3">
    <name type="scientific">Olivibacter jilunii</name>
    <dbReference type="NCBI Taxonomy" id="985016"/>
    <lineage>
        <taxon>Bacteria</taxon>
        <taxon>Pseudomonadati</taxon>
        <taxon>Bacteroidota</taxon>
        <taxon>Sphingobacteriia</taxon>
        <taxon>Sphingobacteriales</taxon>
        <taxon>Sphingobacteriaceae</taxon>
        <taxon>Olivibacter</taxon>
    </lineage>
</organism>
<keyword evidence="1" id="KW-1133">Transmembrane helix</keyword>
<comment type="caution">
    <text evidence="2">The sequence shown here is derived from an EMBL/GenBank/DDBJ whole genome shotgun (WGS) entry which is preliminary data.</text>
</comment>
<keyword evidence="1" id="KW-0472">Membrane</keyword>
<evidence type="ECO:0000256" key="1">
    <source>
        <dbReference type="SAM" id="Phobius"/>
    </source>
</evidence>
<proteinExistence type="predicted"/>
<accession>A0ABW6AX60</accession>
<gene>
    <name evidence="2" type="ORF">ACFS6J_01215</name>
</gene>
<keyword evidence="3" id="KW-1185">Reference proteome</keyword>
<name>A0ABW6AX60_9SPHI</name>
<sequence length="72" mass="8499">MLSLQQFLALQPVGRLTGSLFIAASVLSLDLINFYWRYLFNLSPKQRRNKKAKKTDYFHEDIVQLAQTIYIY</sequence>
<reference evidence="3" key="1">
    <citation type="journal article" date="2019" name="Int. J. Syst. Evol. Microbiol.">
        <title>The Global Catalogue of Microorganisms (GCM) 10K type strain sequencing project: providing services to taxonomists for standard genome sequencing and annotation.</title>
        <authorList>
            <consortium name="The Broad Institute Genomics Platform"/>
            <consortium name="The Broad Institute Genome Sequencing Center for Infectious Disease"/>
            <person name="Wu L."/>
            <person name="Ma J."/>
        </authorList>
    </citation>
    <scope>NUCLEOTIDE SEQUENCE [LARGE SCALE GENOMIC DNA]</scope>
    <source>
        <strain evidence="3">KCTC 23098</strain>
    </source>
</reference>
<keyword evidence="1" id="KW-0812">Transmembrane</keyword>